<comment type="caution">
    <text evidence="2">The sequence shown here is derived from an EMBL/GenBank/DDBJ whole genome shotgun (WGS) entry which is preliminary data.</text>
</comment>
<keyword evidence="1" id="KW-0472">Membrane</keyword>
<dbReference type="PANTHER" id="PTHR36111">
    <property type="entry name" value="INNER MEMBRANE PROTEIN-RELATED"/>
    <property type="match status" value="1"/>
</dbReference>
<feature type="transmembrane region" description="Helical" evidence="1">
    <location>
        <begin position="175"/>
        <end position="197"/>
    </location>
</feature>
<name>A0A371IZL1_9FIRM</name>
<sequence length="228" mass="23594">MFGVTINSLTIALGCLIGLVIKGGIPEKLSTTIMNALALCVLYIGISGALEGTNTLITIISMAVGALIGELIDIDKWLNNLGIYIEKKFTKQDGKVSISQGFVSSSLLFCVGAMSVVGALDAGLLGNNETLLAKSILDGITSVIFTATFGIGVIFSSISVFLYQGSIALGASFLSGLLSTEVVNSMTSVGSLLIVALGLNMLKVTNIKVANLLPAMFLPILFGIANLL</sequence>
<feature type="transmembrane region" description="Helical" evidence="1">
    <location>
        <begin position="96"/>
        <end position="120"/>
    </location>
</feature>
<keyword evidence="1" id="KW-0812">Transmembrane</keyword>
<dbReference type="Pfam" id="PF04474">
    <property type="entry name" value="DUF554"/>
    <property type="match status" value="1"/>
</dbReference>
<feature type="transmembrane region" description="Helical" evidence="1">
    <location>
        <begin position="6"/>
        <end position="25"/>
    </location>
</feature>
<evidence type="ECO:0000256" key="1">
    <source>
        <dbReference type="SAM" id="Phobius"/>
    </source>
</evidence>
<dbReference type="RefSeq" id="WP_094369455.1">
    <property type="nucleotide sequence ID" value="NZ_NOJY02000043.1"/>
</dbReference>
<dbReference type="AlphaFoldDB" id="A0A371IZL1"/>
<dbReference type="Proteomes" id="UP000215694">
    <property type="component" value="Unassembled WGS sequence"/>
</dbReference>
<keyword evidence="1" id="KW-1133">Transmembrane helix</keyword>
<dbReference type="OrthoDB" id="9797976at2"/>
<keyword evidence="3" id="KW-1185">Reference proteome</keyword>
<dbReference type="EMBL" id="NOJY02000043">
    <property type="protein sequence ID" value="RDY25883.1"/>
    <property type="molecule type" value="Genomic_DNA"/>
</dbReference>
<proteinExistence type="predicted"/>
<feature type="transmembrane region" description="Helical" evidence="1">
    <location>
        <begin position="32"/>
        <end position="50"/>
    </location>
</feature>
<gene>
    <name evidence="2" type="ORF">CHL78_015955</name>
</gene>
<reference evidence="2 3" key="1">
    <citation type="journal article" date="2017" name="Genome Announc.">
        <title>Draft Genome Sequence of Romboutsia weinsteinii sp. nov. Strain CCRI-19649(T) Isolated from Surface Water.</title>
        <authorList>
            <person name="Maheux A.F."/>
            <person name="Boudreau D.K."/>
            <person name="Berube E."/>
            <person name="Boissinot M."/>
            <person name="Cantin P."/>
            <person name="Raymond F."/>
            <person name="Corbeil J."/>
            <person name="Omar R.F."/>
            <person name="Bergeron M.G."/>
        </authorList>
    </citation>
    <scope>NUCLEOTIDE SEQUENCE [LARGE SCALE GENOMIC DNA]</scope>
    <source>
        <strain evidence="2 3">CCRI-19649</strain>
    </source>
</reference>
<evidence type="ECO:0000313" key="2">
    <source>
        <dbReference type="EMBL" id="RDY25883.1"/>
    </source>
</evidence>
<dbReference type="InterPro" id="IPR007563">
    <property type="entry name" value="DUF554"/>
</dbReference>
<feature type="transmembrane region" description="Helical" evidence="1">
    <location>
        <begin position="209"/>
        <end position="227"/>
    </location>
</feature>
<organism evidence="2 3">
    <name type="scientific">Romboutsia weinsteinii</name>
    <dbReference type="NCBI Taxonomy" id="2020949"/>
    <lineage>
        <taxon>Bacteria</taxon>
        <taxon>Bacillati</taxon>
        <taxon>Bacillota</taxon>
        <taxon>Clostridia</taxon>
        <taxon>Peptostreptococcales</taxon>
        <taxon>Peptostreptococcaceae</taxon>
        <taxon>Romboutsia</taxon>
    </lineage>
</organism>
<feature type="transmembrane region" description="Helical" evidence="1">
    <location>
        <begin position="140"/>
        <end position="163"/>
    </location>
</feature>
<protein>
    <submittedName>
        <fullName evidence="2">DUF554 domain-containing protein</fullName>
    </submittedName>
</protein>
<evidence type="ECO:0000313" key="3">
    <source>
        <dbReference type="Proteomes" id="UP000215694"/>
    </source>
</evidence>
<accession>A0A371IZL1</accession>
<dbReference type="PANTHER" id="PTHR36111:SF2">
    <property type="entry name" value="INNER MEMBRANE PROTEIN"/>
    <property type="match status" value="1"/>
</dbReference>